<feature type="compositionally biased region" description="Low complexity" evidence="1">
    <location>
        <begin position="13"/>
        <end position="31"/>
    </location>
</feature>
<feature type="transmembrane region" description="Helical" evidence="2">
    <location>
        <begin position="164"/>
        <end position="184"/>
    </location>
</feature>
<keyword evidence="4" id="KW-1185">Reference proteome</keyword>
<keyword evidence="2" id="KW-0812">Transmembrane</keyword>
<keyword evidence="2" id="KW-0472">Membrane</keyword>
<evidence type="ECO:0000256" key="2">
    <source>
        <dbReference type="SAM" id="Phobius"/>
    </source>
</evidence>
<evidence type="ECO:0000313" key="3">
    <source>
        <dbReference type="EMBL" id="GGI11780.1"/>
    </source>
</evidence>
<accession>A0ABQ2BDT3</accession>
<sequence length="382" mass="39394">MTSPSAPYDTPARDAVPGAPGAPGAPSDPSGHVARQSTRRLAVAALVASAATAVLVTFFAVRPGLSPLLETGNTLGRTFLPGALLTGVLLAAALLGVATAAAALARPASRVTQRAVAPVAVVQVLAFGFLAQGSGTLSVAGYLVAMAVPVLAVWAGVQVFRTRPAWRLPVAAAGVLALVGIVVARDDFATWLGALASGLARERWGLLAVLLPLATATAWAGLALVRAWRRGSLRGATAWVTRHRRLFTVLAALGPLPYALARLTWLTPWPQLVMEGDMPLAVRIQGLALSSGAWAGIILTLGLILPWGETFPRWFPRRAGQPVPPAAAIVPGGIVAVMLCGAAIPMLVMMGGSSALFFPAWFWGPALALAVWGYAGHRAGIR</sequence>
<protein>
    <recommendedName>
        <fullName evidence="5">Integral membrane protein</fullName>
    </recommendedName>
</protein>
<feature type="transmembrane region" description="Helical" evidence="2">
    <location>
        <begin position="326"/>
        <end position="350"/>
    </location>
</feature>
<keyword evidence="2" id="KW-1133">Transmembrane helix</keyword>
<evidence type="ECO:0000256" key="1">
    <source>
        <dbReference type="SAM" id="MobiDB-lite"/>
    </source>
</evidence>
<feature type="transmembrane region" description="Helical" evidence="2">
    <location>
        <begin position="139"/>
        <end position="157"/>
    </location>
</feature>
<feature type="transmembrane region" description="Helical" evidence="2">
    <location>
        <begin position="246"/>
        <end position="266"/>
    </location>
</feature>
<proteinExistence type="predicted"/>
<reference evidence="4" key="1">
    <citation type="journal article" date="2019" name="Int. J. Syst. Evol. Microbiol.">
        <title>The Global Catalogue of Microorganisms (GCM) 10K type strain sequencing project: providing services to taxonomists for standard genome sequencing and annotation.</title>
        <authorList>
            <consortium name="The Broad Institute Genomics Platform"/>
            <consortium name="The Broad Institute Genome Sequencing Center for Infectious Disease"/>
            <person name="Wu L."/>
            <person name="Ma J."/>
        </authorList>
    </citation>
    <scope>NUCLEOTIDE SEQUENCE [LARGE SCALE GENOMIC DNA]</scope>
    <source>
        <strain evidence="4">CCM 8653</strain>
    </source>
</reference>
<gene>
    <name evidence="3" type="ORF">GCM10007368_37900</name>
</gene>
<feature type="region of interest" description="Disordered" evidence="1">
    <location>
        <begin position="1"/>
        <end position="34"/>
    </location>
</feature>
<comment type="caution">
    <text evidence="3">The sequence shown here is derived from an EMBL/GenBank/DDBJ whole genome shotgun (WGS) entry which is preliminary data.</text>
</comment>
<feature type="transmembrane region" description="Helical" evidence="2">
    <location>
        <begin position="356"/>
        <end position="375"/>
    </location>
</feature>
<feature type="transmembrane region" description="Helical" evidence="2">
    <location>
        <begin position="115"/>
        <end position="133"/>
    </location>
</feature>
<feature type="transmembrane region" description="Helical" evidence="2">
    <location>
        <begin position="41"/>
        <end position="61"/>
    </location>
</feature>
<feature type="transmembrane region" description="Helical" evidence="2">
    <location>
        <begin position="204"/>
        <end position="225"/>
    </location>
</feature>
<dbReference type="RefSeq" id="WP_188525304.1">
    <property type="nucleotide sequence ID" value="NZ_BMDG01000016.1"/>
</dbReference>
<feature type="transmembrane region" description="Helical" evidence="2">
    <location>
        <begin position="81"/>
        <end position="103"/>
    </location>
</feature>
<dbReference type="Proteomes" id="UP000632535">
    <property type="component" value="Unassembled WGS sequence"/>
</dbReference>
<evidence type="ECO:0000313" key="4">
    <source>
        <dbReference type="Proteomes" id="UP000632535"/>
    </source>
</evidence>
<organism evidence="3 4">
    <name type="scientific">Isoptericola cucumis</name>
    <dbReference type="NCBI Taxonomy" id="1776856"/>
    <lineage>
        <taxon>Bacteria</taxon>
        <taxon>Bacillati</taxon>
        <taxon>Actinomycetota</taxon>
        <taxon>Actinomycetes</taxon>
        <taxon>Micrococcales</taxon>
        <taxon>Promicromonosporaceae</taxon>
        <taxon>Isoptericola</taxon>
    </lineage>
</organism>
<name>A0ABQ2BDT3_9MICO</name>
<dbReference type="EMBL" id="BMDG01000016">
    <property type="protein sequence ID" value="GGI11780.1"/>
    <property type="molecule type" value="Genomic_DNA"/>
</dbReference>
<feature type="transmembrane region" description="Helical" evidence="2">
    <location>
        <begin position="286"/>
        <end position="305"/>
    </location>
</feature>
<evidence type="ECO:0008006" key="5">
    <source>
        <dbReference type="Google" id="ProtNLM"/>
    </source>
</evidence>